<sequence length="89" mass="10263">MEIRKHMIFSGEVQGVGFRYTAYMAAGKLGLSGWVANLEDGRVEMEVQGRERDIDLLTEKLRNGQWIEITGIEEEKIPLKKEKHFRIAN</sequence>
<dbReference type="EMBL" id="QVLV01000002">
    <property type="protein sequence ID" value="RGE64482.1"/>
    <property type="molecule type" value="Genomic_DNA"/>
</dbReference>
<evidence type="ECO:0000256" key="2">
    <source>
        <dbReference type="ARBA" id="ARBA00012150"/>
    </source>
</evidence>
<proteinExistence type="inferred from homology"/>
<evidence type="ECO:0000256" key="6">
    <source>
        <dbReference type="RuleBase" id="RU004168"/>
    </source>
</evidence>
<dbReference type="PANTHER" id="PTHR47268">
    <property type="entry name" value="ACYLPHOSPHATASE"/>
    <property type="match status" value="1"/>
</dbReference>
<keyword evidence="5" id="KW-0378">Hydrolase</keyword>
<protein>
    <recommendedName>
        <fullName evidence="3 5">acylphosphatase</fullName>
        <ecNumber evidence="2 5">3.6.1.7</ecNumber>
    </recommendedName>
</protein>
<dbReference type="Pfam" id="PF00708">
    <property type="entry name" value="Acylphosphatase"/>
    <property type="match status" value="1"/>
</dbReference>
<evidence type="ECO:0000313" key="8">
    <source>
        <dbReference type="EMBL" id="RGE64482.1"/>
    </source>
</evidence>
<comment type="similarity">
    <text evidence="1 6">Belongs to the acylphosphatase family.</text>
</comment>
<dbReference type="GeneID" id="97986091"/>
<dbReference type="RefSeq" id="WP_025489704.1">
    <property type="nucleotide sequence ID" value="NZ_CALBAU010000149.1"/>
</dbReference>
<feature type="active site" evidence="5">
    <location>
        <position position="37"/>
    </location>
</feature>
<evidence type="ECO:0000256" key="5">
    <source>
        <dbReference type="PROSITE-ProRule" id="PRU00520"/>
    </source>
</evidence>
<dbReference type="Proteomes" id="UP000261166">
    <property type="component" value="Unassembled WGS sequence"/>
</dbReference>
<accession>A0A3E3J4K2</accession>
<feature type="domain" description="Acylphosphatase-like" evidence="7">
    <location>
        <begin position="4"/>
        <end position="89"/>
    </location>
</feature>
<comment type="catalytic activity">
    <reaction evidence="4 5">
        <text>an acyl phosphate + H2O = a carboxylate + phosphate + H(+)</text>
        <dbReference type="Rhea" id="RHEA:14965"/>
        <dbReference type="ChEBI" id="CHEBI:15377"/>
        <dbReference type="ChEBI" id="CHEBI:15378"/>
        <dbReference type="ChEBI" id="CHEBI:29067"/>
        <dbReference type="ChEBI" id="CHEBI:43474"/>
        <dbReference type="ChEBI" id="CHEBI:59918"/>
        <dbReference type="EC" id="3.6.1.7"/>
    </reaction>
</comment>
<name>A0A3E3J4K2_9FIRM</name>
<evidence type="ECO:0000313" key="11">
    <source>
        <dbReference type="Proteomes" id="UP000261166"/>
    </source>
</evidence>
<evidence type="ECO:0000256" key="4">
    <source>
        <dbReference type="ARBA" id="ARBA00047645"/>
    </source>
</evidence>
<evidence type="ECO:0000256" key="1">
    <source>
        <dbReference type="ARBA" id="ARBA00005614"/>
    </source>
</evidence>
<gene>
    <name evidence="9" type="ORF">DWY69_02810</name>
    <name evidence="8" type="ORF">DXC51_04110</name>
</gene>
<dbReference type="PANTHER" id="PTHR47268:SF4">
    <property type="entry name" value="ACYLPHOSPHATASE"/>
    <property type="match status" value="1"/>
</dbReference>
<dbReference type="InterPro" id="IPR020456">
    <property type="entry name" value="Acylphosphatase"/>
</dbReference>
<dbReference type="GeneID" id="86051498"/>
<feature type="active site" evidence="5">
    <location>
        <position position="19"/>
    </location>
</feature>
<dbReference type="InterPro" id="IPR036046">
    <property type="entry name" value="Acylphosphatase-like_dom_sf"/>
</dbReference>
<dbReference type="InterPro" id="IPR001792">
    <property type="entry name" value="Acylphosphatase-like_dom"/>
</dbReference>
<evidence type="ECO:0000256" key="3">
    <source>
        <dbReference type="ARBA" id="ARBA00015991"/>
    </source>
</evidence>
<comment type="caution">
    <text evidence="9">The sequence shown here is derived from an EMBL/GenBank/DDBJ whole genome shotgun (WGS) entry which is preliminary data.</text>
</comment>
<dbReference type="EC" id="3.6.1.7" evidence="2 5"/>
<dbReference type="PROSITE" id="PS00151">
    <property type="entry name" value="ACYLPHOSPHATASE_2"/>
    <property type="match status" value="1"/>
</dbReference>
<dbReference type="EMBL" id="QVLU01000002">
    <property type="protein sequence ID" value="RGE74233.1"/>
    <property type="molecule type" value="Genomic_DNA"/>
</dbReference>
<dbReference type="InterPro" id="IPR017968">
    <property type="entry name" value="Acylphosphatase_CS"/>
</dbReference>
<organism evidence="9 11">
    <name type="scientific">Eisenbergiella massiliensis</name>
    <dbReference type="NCBI Taxonomy" id="1720294"/>
    <lineage>
        <taxon>Bacteria</taxon>
        <taxon>Bacillati</taxon>
        <taxon>Bacillota</taxon>
        <taxon>Clostridia</taxon>
        <taxon>Lachnospirales</taxon>
        <taxon>Lachnospiraceae</taxon>
        <taxon>Eisenbergiella</taxon>
    </lineage>
</organism>
<dbReference type="PROSITE" id="PS51160">
    <property type="entry name" value="ACYLPHOSPHATASE_3"/>
    <property type="match status" value="1"/>
</dbReference>
<evidence type="ECO:0000313" key="9">
    <source>
        <dbReference type="EMBL" id="RGE74233.1"/>
    </source>
</evidence>
<keyword evidence="10" id="KW-1185">Reference proteome</keyword>
<evidence type="ECO:0000313" key="10">
    <source>
        <dbReference type="Proteomes" id="UP000260812"/>
    </source>
</evidence>
<dbReference type="Proteomes" id="UP000260812">
    <property type="component" value="Unassembled WGS sequence"/>
</dbReference>
<dbReference type="GO" id="GO:0003998">
    <property type="term" value="F:acylphosphatase activity"/>
    <property type="evidence" value="ECO:0007669"/>
    <property type="project" value="UniProtKB-EC"/>
</dbReference>
<evidence type="ECO:0000259" key="7">
    <source>
        <dbReference type="PROSITE" id="PS51160"/>
    </source>
</evidence>
<reference evidence="9 11" key="1">
    <citation type="submission" date="2018-08" db="EMBL/GenBank/DDBJ databases">
        <title>A genome reference for cultivated species of the human gut microbiota.</title>
        <authorList>
            <person name="Zou Y."/>
            <person name="Xue W."/>
            <person name="Luo G."/>
        </authorList>
    </citation>
    <scope>NUCLEOTIDE SEQUENCE [LARGE SCALE GENOMIC DNA]</scope>
    <source>
        <strain evidence="9 11">AF26-4BH</strain>
        <strain evidence="8">TF05-5AC</strain>
    </source>
</reference>
<dbReference type="OrthoDB" id="9808093at2"/>
<dbReference type="Gene3D" id="3.30.70.100">
    <property type="match status" value="1"/>
</dbReference>
<dbReference type="SUPFAM" id="SSF54975">
    <property type="entry name" value="Acylphosphatase/BLUF domain-like"/>
    <property type="match status" value="1"/>
</dbReference>
<dbReference type="AlphaFoldDB" id="A0A3E3J4K2"/>